<reference evidence="2" key="1">
    <citation type="journal article" date="2023" name="Front. Plant Sci.">
        <title>Chromosomal-level genome assembly of Melastoma candidum provides insights into trichome evolution.</title>
        <authorList>
            <person name="Zhong Y."/>
            <person name="Wu W."/>
            <person name="Sun C."/>
            <person name="Zou P."/>
            <person name="Liu Y."/>
            <person name="Dai S."/>
            <person name="Zhou R."/>
        </authorList>
    </citation>
    <scope>NUCLEOTIDE SEQUENCE [LARGE SCALE GENOMIC DNA]</scope>
</reference>
<gene>
    <name evidence="1" type="ORF">MLD38_025801</name>
</gene>
<dbReference type="Proteomes" id="UP001057402">
    <property type="component" value="Chromosome 7"/>
</dbReference>
<evidence type="ECO:0000313" key="1">
    <source>
        <dbReference type="EMBL" id="KAI4341026.1"/>
    </source>
</evidence>
<comment type="caution">
    <text evidence="1">The sequence shown here is derived from an EMBL/GenBank/DDBJ whole genome shotgun (WGS) entry which is preliminary data.</text>
</comment>
<name>A0ACB9P1P5_9MYRT</name>
<protein>
    <submittedName>
        <fullName evidence="1">Uncharacterized protein</fullName>
    </submittedName>
</protein>
<accession>A0ACB9P1P5</accession>
<dbReference type="EMBL" id="CM042886">
    <property type="protein sequence ID" value="KAI4341026.1"/>
    <property type="molecule type" value="Genomic_DNA"/>
</dbReference>
<proteinExistence type="predicted"/>
<evidence type="ECO:0000313" key="2">
    <source>
        <dbReference type="Proteomes" id="UP001057402"/>
    </source>
</evidence>
<organism evidence="1 2">
    <name type="scientific">Melastoma candidum</name>
    <dbReference type="NCBI Taxonomy" id="119954"/>
    <lineage>
        <taxon>Eukaryota</taxon>
        <taxon>Viridiplantae</taxon>
        <taxon>Streptophyta</taxon>
        <taxon>Embryophyta</taxon>
        <taxon>Tracheophyta</taxon>
        <taxon>Spermatophyta</taxon>
        <taxon>Magnoliopsida</taxon>
        <taxon>eudicotyledons</taxon>
        <taxon>Gunneridae</taxon>
        <taxon>Pentapetalae</taxon>
        <taxon>rosids</taxon>
        <taxon>malvids</taxon>
        <taxon>Myrtales</taxon>
        <taxon>Melastomataceae</taxon>
        <taxon>Melastomatoideae</taxon>
        <taxon>Melastomateae</taxon>
        <taxon>Melastoma</taxon>
    </lineage>
</organism>
<sequence length="367" mass="40829">MDSRALQPPRPDSLPSSVHPNPSSSSQKPYPSARDRRQGTSSCQQSAETKVPRWPPPGSESRRLNSTKVPPPCPAVSPQPRVPRQQTDLTVERRALRKSANGQRQPRSIGFLNAPEAARNRGGELYSLVRFLQIVPFSYYFCKDCDCRALDHVSSQACRDCSHAPKTMHPCWSYVQAGTVLNNYANIFDLLNRLRQVVQELMTCIVVLLSSVQEYAAVDYPYLVVYSRTAVSRNETLSNGATVEQECGLCHDPAEDPVVTSCMHVFCKGCLADFSASLGQVSCPKCSKPLPVDLTSKSDAHDESTRSSAQGFRSTSILNRIQLDDFQTSTKIEALIKHTMQQKRRTLHPSNAIPVSFIPFFFLLIQN</sequence>
<keyword evidence="2" id="KW-1185">Reference proteome</keyword>